<evidence type="ECO:0000256" key="1">
    <source>
        <dbReference type="SAM" id="Phobius"/>
    </source>
</evidence>
<accession>A0A1R0H2E6</accession>
<evidence type="ECO:0000313" key="3">
    <source>
        <dbReference type="Proteomes" id="UP000187455"/>
    </source>
</evidence>
<keyword evidence="1" id="KW-0472">Membrane</keyword>
<reference evidence="2 3" key="1">
    <citation type="journal article" date="2016" name="Mol. Biol. Evol.">
        <title>Genome-Wide Survey of Gut Fungi (Harpellales) Reveals the First Horizontally Transferred Ubiquitin Gene from a Mosquito Host.</title>
        <authorList>
            <person name="Wang Y."/>
            <person name="White M.M."/>
            <person name="Kvist S."/>
            <person name="Moncalvo J.M."/>
        </authorList>
    </citation>
    <scope>NUCLEOTIDE SEQUENCE [LARGE SCALE GENOMIC DNA]</scope>
    <source>
        <strain evidence="2 3">ALG-7-W6</strain>
    </source>
</reference>
<dbReference type="Proteomes" id="UP000187455">
    <property type="component" value="Unassembled WGS sequence"/>
</dbReference>
<proteinExistence type="predicted"/>
<keyword evidence="1" id="KW-1133">Transmembrane helix</keyword>
<keyword evidence="1" id="KW-0812">Transmembrane</keyword>
<dbReference type="AlphaFoldDB" id="A0A1R0H2E6"/>
<dbReference type="EMBL" id="LSSL01000974">
    <property type="protein sequence ID" value="OLY83283.1"/>
    <property type="molecule type" value="Genomic_DNA"/>
</dbReference>
<keyword evidence="3" id="KW-1185">Reference proteome</keyword>
<protein>
    <submittedName>
        <fullName evidence="2">Uncharacterized protein</fullName>
    </submittedName>
</protein>
<gene>
    <name evidence="2" type="ORF">AYI68_g2579</name>
</gene>
<name>A0A1R0H2E6_9FUNG</name>
<evidence type="ECO:0000313" key="2">
    <source>
        <dbReference type="EMBL" id="OLY83283.1"/>
    </source>
</evidence>
<comment type="caution">
    <text evidence="2">The sequence shown here is derived from an EMBL/GenBank/DDBJ whole genome shotgun (WGS) entry which is preliminary data.</text>
</comment>
<organism evidence="2 3">
    <name type="scientific">Smittium mucronatum</name>
    <dbReference type="NCBI Taxonomy" id="133383"/>
    <lineage>
        <taxon>Eukaryota</taxon>
        <taxon>Fungi</taxon>
        <taxon>Fungi incertae sedis</taxon>
        <taxon>Zoopagomycota</taxon>
        <taxon>Kickxellomycotina</taxon>
        <taxon>Harpellomycetes</taxon>
        <taxon>Harpellales</taxon>
        <taxon>Legeriomycetaceae</taxon>
        <taxon>Smittium</taxon>
    </lineage>
</organism>
<sequence length="118" mass="13002">MAFFSSKEVISSVIALLKTLEILLLYLFGWAVNVRRNIFDRAGIPHAILWTPRGAAGRICGGESQILKVSSTLSETLKDGLQLGIRSFSLRDFFLFPSPEKFGISDSGFGNPESFDCL</sequence>
<feature type="transmembrane region" description="Helical" evidence="1">
    <location>
        <begin position="12"/>
        <end position="32"/>
    </location>
</feature>